<dbReference type="RefSeq" id="WP_379744479.1">
    <property type="nucleotide sequence ID" value="NZ_JBHSVN010000001.1"/>
</dbReference>
<evidence type="ECO:0000256" key="2">
    <source>
        <dbReference type="ARBA" id="ARBA00022722"/>
    </source>
</evidence>
<keyword evidence="4" id="KW-0378">Hydrolase</keyword>
<evidence type="ECO:0000256" key="6">
    <source>
        <dbReference type="ARBA" id="ARBA00023016"/>
    </source>
</evidence>
<keyword evidence="3" id="KW-0255">Endonuclease</keyword>
<dbReference type="Proteomes" id="UP001596296">
    <property type="component" value="Unassembled WGS sequence"/>
</dbReference>
<dbReference type="GO" id="GO:0004519">
    <property type="term" value="F:endonuclease activity"/>
    <property type="evidence" value="ECO:0007669"/>
    <property type="project" value="UniProtKB-KW"/>
</dbReference>
<dbReference type="GO" id="GO:0003723">
    <property type="term" value="F:RNA binding"/>
    <property type="evidence" value="ECO:0007669"/>
    <property type="project" value="UniProtKB-KW"/>
</dbReference>
<evidence type="ECO:0000256" key="3">
    <source>
        <dbReference type="ARBA" id="ARBA00022759"/>
    </source>
</evidence>
<keyword evidence="6" id="KW-0346">Stress response</keyword>
<dbReference type="InterPro" id="IPR038570">
    <property type="entry name" value="HicA_sf"/>
</dbReference>
<proteinExistence type="predicted"/>
<keyword evidence="2" id="KW-0540">Nuclease</keyword>
<evidence type="ECO:0000256" key="4">
    <source>
        <dbReference type="ARBA" id="ARBA00022801"/>
    </source>
</evidence>
<sequence length="61" mass="7161">MIGREGSHVRLRYDHPENDDDVRLVTVPMHDRIKGGTLRDIADQSGAQNFNAWCRWIDRNR</sequence>
<keyword evidence="5" id="KW-0694">RNA-binding</keyword>
<dbReference type="GO" id="GO:0016787">
    <property type="term" value="F:hydrolase activity"/>
    <property type="evidence" value="ECO:0007669"/>
    <property type="project" value="UniProtKB-KW"/>
</dbReference>
<gene>
    <name evidence="7" type="ORF">ACFQE9_11305</name>
</gene>
<keyword evidence="1" id="KW-1277">Toxin-antitoxin system</keyword>
<name>A0ABD5UUW2_9EURY</name>
<comment type="caution">
    <text evidence="7">The sequence shown here is derived from an EMBL/GenBank/DDBJ whole genome shotgun (WGS) entry which is preliminary data.</text>
</comment>
<evidence type="ECO:0000256" key="5">
    <source>
        <dbReference type="ARBA" id="ARBA00022884"/>
    </source>
</evidence>
<organism evidence="7 8">
    <name type="scientific">Halopenitus salinus</name>
    <dbReference type="NCBI Taxonomy" id="1198295"/>
    <lineage>
        <taxon>Archaea</taxon>
        <taxon>Methanobacteriati</taxon>
        <taxon>Methanobacteriota</taxon>
        <taxon>Stenosarchaea group</taxon>
        <taxon>Halobacteria</taxon>
        <taxon>Halobacteriales</taxon>
        <taxon>Haloferacaceae</taxon>
        <taxon>Halopenitus</taxon>
    </lineage>
</organism>
<evidence type="ECO:0000313" key="7">
    <source>
        <dbReference type="EMBL" id="MFC6893185.1"/>
    </source>
</evidence>
<protein>
    <submittedName>
        <fullName evidence="7">Type II toxin-antitoxin system HicA family toxin</fullName>
    </submittedName>
</protein>
<dbReference type="Gene3D" id="3.30.920.30">
    <property type="entry name" value="Hypothetical protein"/>
    <property type="match status" value="1"/>
</dbReference>
<reference evidence="7 8" key="1">
    <citation type="journal article" date="2019" name="Int. J. Syst. Evol. Microbiol.">
        <title>The Global Catalogue of Microorganisms (GCM) 10K type strain sequencing project: providing services to taxonomists for standard genome sequencing and annotation.</title>
        <authorList>
            <consortium name="The Broad Institute Genomics Platform"/>
            <consortium name="The Broad Institute Genome Sequencing Center for Infectious Disease"/>
            <person name="Wu L."/>
            <person name="Ma J."/>
        </authorList>
    </citation>
    <scope>NUCLEOTIDE SEQUENCE [LARGE SCALE GENOMIC DNA]</scope>
    <source>
        <strain evidence="7 8">SKJ47</strain>
    </source>
</reference>
<dbReference type="InterPro" id="IPR012933">
    <property type="entry name" value="HicA_mRNA_interferase"/>
</dbReference>
<dbReference type="AlphaFoldDB" id="A0ABD5UUW2"/>
<dbReference type="Pfam" id="PF07927">
    <property type="entry name" value="HicA_toxin"/>
    <property type="match status" value="1"/>
</dbReference>
<evidence type="ECO:0000313" key="8">
    <source>
        <dbReference type="Proteomes" id="UP001596296"/>
    </source>
</evidence>
<accession>A0ABD5UUW2</accession>
<keyword evidence="8" id="KW-1185">Reference proteome</keyword>
<evidence type="ECO:0000256" key="1">
    <source>
        <dbReference type="ARBA" id="ARBA00022649"/>
    </source>
</evidence>
<dbReference type="EMBL" id="JBHSXL010000009">
    <property type="protein sequence ID" value="MFC6893185.1"/>
    <property type="molecule type" value="Genomic_DNA"/>
</dbReference>